<organism evidence="1 2">
    <name type="scientific">Umezawaea tangerina</name>
    <dbReference type="NCBI Taxonomy" id="84725"/>
    <lineage>
        <taxon>Bacteria</taxon>
        <taxon>Bacillati</taxon>
        <taxon>Actinomycetota</taxon>
        <taxon>Actinomycetes</taxon>
        <taxon>Pseudonocardiales</taxon>
        <taxon>Pseudonocardiaceae</taxon>
        <taxon>Umezawaea</taxon>
    </lineage>
</organism>
<protein>
    <submittedName>
        <fullName evidence="1">Uncharacterized protein</fullName>
    </submittedName>
</protein>
<dbReference type="EMBL" id="PVTF01000006">
    <property type="protein sequence ID" value="PRY40436.1"/>
    <property type="molecule type" value="Genomic_DNA"/>
</dbReference>
<dbReference type="Proteomes" id="UP000239494">
    <property type="component" value="Unassembled WGS sequence"/>
</dbReference>
<dbReference type="RefSeq" id="WP_106188996.1">
    <property type="nucleotide sequence ID" value="NZ_PVTF01000006.1"/>
</dbReference>
<proteinExistence type="predicted"/>
<gene>
    <name evidence="1" type="ORF">CLV43_106171</name>
</gene>
<comment type="caution">
    <text evidence="1">The sequence shown here is derived from an EMBL/GenBank/DDBJ whole genome shotgun (WGS) entry which is preliminary data.</text>
</comment>
<sequence length="146" mass="15369">MLSDATTSAGVPGVVLVEWDGERDRLVLAHATLARSEWVQLADVVWGAHRQEHAQARTAAREVLSAFPGATVVVTPWGCHRCLVSVRGGEEAVVGLPASTAAEASLSVWAYSWVVSGGSLGELADLWSSRSSRARTCSACGPDDRA</sequence>
<keyword evidence="2" id="KW-1185">Reference proteome</keyword>
<dbReference type="AlphaFoldDB" id="A0A2T0T440"/>
<name>A0A2T0T440_9PSEU</name>
<evidence type="ECO:0000313" key="1">
    <source>
        <dbReference type="EMBL" id="PRY40436.1"/>
    </source>
</evidence>
<accession>A0A2T0T440</accession>
<evidence type="ECO:0000313" key="2">
    <source>
        <dbReference type="Proteomes" id="UP000239494"/>
    </source>
</evidence>
<reference evidence="1 2" key="1">
    <citation type="submission" date="2018-03" db="EMBL/GenBank/DDBJ databases">
        <title>Genomic Encyclopedia of Archaeal and Bacterial Type Strains, Phase II (KMG-II): from individual species to whole genera.</title>
        <authorList>
            <person name="Goeker M."/>
        </authorList>
    </citation>
    <scope>NUCLEOTIDE SEQUENCE [LARGE SCALE GENOMIC DNA]</scope>
    <source>
        <strain evidence="1 2">DSM 44720</strain>
    </source>
</reference>